<dbReference type="InterPro" id="IPR012910">
    <property type="entry name" value="Plug_dom"/>
</dbReference>
<evidence type="ECO:0000313" key="15">
    <source>
        <dbReference type="EMBL" id="KAB1064525.1"/>
    </source>
</evidence>
<comment type="caution">
    <text evidence="15">The sequence shown here is derived from an EMBL/GenBank/DDBJ whole genome shotgun (WGS) entry which is preliminary data.</text>
</comment>
<dbReference type="AlphaFoldDB" id="A0A6N6M562"/>
<evidence type="ECO:0000256" key="2">
    <source>
        <dbReference type="ARBA" id="ARBA00022448"/>
    </source>
</evidence>
<dbReference type="Pfam" id="PF07715">
    <property type="entry name" value="Plug"/>
    <property type="match status" value="1"/>
</dbReference>
<evidence type="ECO:0000256" key="4">
    <source>
        <dbReference type="ARBA" id="ARBA00022692"/>
    </source>
</evidence>
<evidence type="ECO:0000313" key="16">
    <source>
        <dbReference type="Proteomes" id="UP000435357"/>
    </source>
</evidence>
<name>A0A6N6M562_9FLAO</name>
<keyword evidence="7 10" id="KW-0472">Membrane</keyword>
<dbReference type="EMBL" id="WACR01000005">
    <property type="protein sequence ID" value="KAB1064525.1"/>
    <property type="molecule type" value="Genomic_DNA"/>
</dbReference>
<dbReference type="PANTHER" id="PTHR30069:SF29">
    <property type="entry name" value="HEMOGLOBIN AND HEMOGLOBIN-HAPTOGLOBIN-BINDING PROTEIN 1-RELATED"/>
    <property type="match status" value="1"/>
</dbReference>
<keyword evidence="16" id="KW-1185">Reference proteome</keyword>
<dbReference type="PROSITE" id="PS52016">
    <property type="entry name" value="TONB_DEPENDENT_REC_3"/>
    <property type="match status" value="1"/>
</dbReference>
<evidence type="ECO:0000256" key="3">
    <source>
        <dbReference type="ARBA" id="ARBA00022452"/>
    </source>
</evidence>
<evidence type="ECO:0000256" key="10">
    <source>
        <dbReference type="PROSITE-ProRule" id="PRU01360"/>
    </source>
</evidence>
<dbReference type="SUPFAM" id="SSF56935">
    <property type="entry name" value="Porins"/>
    <property type="match status" value="1"/>
</dbReference>
<evidence type="ECO:0000256" key="8">
    <source>
        <dbReference type="ARBA" id="ARBA00023170"/>
    </source>
</evidence>
<comment type="similarity">
    <text evidence="10 11">Belongs to the TonB-dependent receptor family.</text>
</comment>
<dbReference type="InterPro" id="IPR037066">
    <property type="entry name" value="Plug_dom_sf"/>
</dbReference>
<dbReference type="Gene3D" id="2.60.40.1120">
    <property type="entry name" value="Carboxypeptidase-like, regulatory domain"/>
    <property type="match status" value="1"/>
</dbReference>
<dbReference type="InterPro" id="IPR008969">
    <property type="entry name" value="CarboxyPept-like_regulatory"/>
</dbReference>
<dbReference type="OrthoDB" id="9768177at2"/>
<evidence type="ECO:0000256" key="11">
    <source>
        <dbReference type="RuleBase" id="RU003357"/>
    </source>
</evidence>
<keyword evidence="4 10" id="KW-0812">Transmembrane</keyword>
<feature type="domain" description="TonB-dependent receptor plug" evidence="14">
    <location>
        <begin position="130"/>
        <end position="255"/>
    </location>
</feature>
<keyword evidence="3 10" id="KW-1134">Transmembrane beta strand</keyword>
<dbReference type="Gene3D" id="2.40.170.20">
    <property type="entry name" value="TonB-dependent receptor, beta-barrel domain"/>
    <property type="match status" value="1"/>
</dbReference>
<keyword evidence="5 12" id="KW-0732">Signal</keyword>
<dbReference type="NCBIfam" id="TIGR04057">
    <property type="entry name" value="SusC_RagA_signa"/>
    <property type="match status" value="1"/>
</dbReference>
<dbReference type="GO" id="GO:0044718">
    <property type="term" value="P:siderophore transmembrane transport"/>
    <property type="evidence" value="ECO:0007669"/>
    <property type="project" value="TreeGrafter"/>
</dbReference>
<dbReference type="GO" id="GO:0009279">
    <property type="term" value="C:cell outer membrane"/>
    <property type="evidence" value="ECO:0007669"/>
    <property type="project" value="UniProtKB-SubCell"/>
</dbReference>
<dbReference type="GO" id="GO:0015344">
    <property type="term" value="F:siderophore uptake transmembrane transporter activity"/>
    <property type="evidence" value="ECO:0007669"/>
    <property type="project" value="TreeGrafter"/>
</dbReference>
<dbReference type="Proteomes" id="UP000435357">
    <property type="component" value="Unassembled WGS sequence"/>
</dbReference>
<dbReference type="InterPro" id="IPR023996">
    <property type="entry name" value="TonB-dep_OMP_SusC/RagA"/>
</dbReference>
<comment type="subcellular location">
    <subcellularLocation>
        <location evidence="1 10">Cell outer membrane</location>
        <topology evidence="1 10">Multi-pass membrane protein</topology>
    </subcellularLocation>
</comment>
<dbReference type="RefSeq" id="WP_151167785.1">
    <property type="nucleotide sequence ID" value="NZ_WACR01000005.1"/>
</dbReference>
<evidence type="ECO:0000256" key="5">
    <source>
        <dbReference type="ARBA" id="ARBA00022729"/>
    </source>
</evidence>
<evidence type="ECO:0000256" key="6">
    <source>
        <dbReference type="ARBA" id="ARBA00023077"/>
    </source>
</evidence>
<proteinExistence type="inferred from homology"/>
<dbReference type="PANTHER" id="PTHR30069">
    <property type="entry name" value="TONB-DEPENDENT OUTER MEMBRANE RECEPTOR"/>
    <property type="match status" value="1"/>
</dbReference>
<dbReference type="InterPro" id="IPR023997">
    <property type="entry name" value="TonB-dep_OMP_SusC/RagA_CS"/>
</dbReference>
<gene>
    <name evidence="15" type="ORF">F3059_07460</name>
</gene>
<keyword evidence="2 10" id="KW-0813">Transport</keyword>
<dbReference type="InterPro" id="IPR039426">
    <property type="entry name" value="TonB-dep_rcpt-like"/>
</dbReference>
<dbReference type="InterPro" id="IPR036942">
    <property type="entry name" value="Beta-barrel_TonB_sf"/>
</dbReference>
<feature type="domain" description="TonB-dependent receptor-like beta-barrel" evidence="13">
    <location>
        <begin position="475"/>
        <end position="825"/>
    </location>
</feature>
<keyword evidence="9 10" id="KW-0998">Cell outer membrane</keyword>
<evidence type="ECO:0000256" key="1">
    <source>
        <dbReference type="ARBA" id="ARBA00004571"/>
    </source>
</evidence>
<sequence>MRQKLRSVSMSHCWRKASMAFSFTVLFALITGAAFAQKTITGKVVDDKGNPVFSANVVEKGTTNGTTTGMDGTFELEVSDEAKALKFSFVGFKTKTVQLKGRTEINVTMSSSVELDEVVVTALGVKREEKSLGYSVQKVDGKDISEVKTDNVVNQLAGRSAGVNIVGSANGPTASANVVIRGQTSLTGNNQALFVVNGVPITNGMFSSGDGLNGSSTIDFGNAAQVINPDNIESMSVLKGPAAAALYGTRASNGVILITTKDGSEQEGWNVNVTSNTTFSSVLKLPNYQNEYGFGGYGKYSYLDGANYTSATVEQGNTGNTQSYDFYDAFGENWGPRTNGQMIKQYNQDPDERGTLQPFEAEEDNIRDFYRLGVDQVSSFSISNNQEKGNFRFGYTNKENRGILPNTGLQRHYIDVGGDQHMFDDRFHVGVDVSYANSNSDNVPNAGYDESSSVMYNWLWFPRTVHTDELTDYWKPGQEDRQQENFEELWSNNPWLVVEENTNSFQNHRVYGNARMSFDITDKLNIRFRSGADINNERRQFRRAFSTKQVLNGSYREDILTFTETNNELLLSYDDLDYDRAFNFGVKLGGNIMQQQTRINRTRAPQLLIPGIYNLSNARGNVIADQFVYDKQINSVFGVANLSYQNFLFLDITGRNDWSSTLPEENNSFFYPSVSLSGVLNEALTLPKEISFLKLRAAYAQVGGDTDPYNLRNTYQYGSPWGSSAIATVNPNLNNPNLKPERTTSYEAGVDIRLFEGRLGLDATVYQMNSTDQILNVPVATSSGYTSRLTNAGEIENKGFEIVLHGEPVRTKDFTWGIDVNTSRNRATVVELADGIDNYQIVPNMYPADNGLGLSFEARPGELLGQMVGLGFKRHDGEIIHEDGLPVLTTEKVSNGTFQPDLLLSINQNFKYKQWNLNVLVDGRIGGKIYSRTHAMLNTGGSITNEDDPNGLDPLEGREEYDLEYDQYGYPVWNQIDSGSFIGDGVTLNDNGEYVQNTERVSTRDYFYAYYGNGFRRDNIEAATYDATYFKLRQVSLSYTFKPEQLKADWVNGLTVGVYGRNLLLWSKVPSIDPETYSIRNGRIIQGFESTSLPSVRSYGFRVSANF</sequence>
<protein>
    <submittedName>
        <fullName evidence="15">SusC/RagA family TonB-linked outer membrane protein</fullName>
    </submittedName>
</protein>
<dbReference type="NCBIfam" id="TIGR04056">
    <property type="entry name" value="OMP_RagA_SusC"/>
    <property type="match status" value="1"/>
</dbReference>
<reference evidence="15 16" key="1">
    <citation type="submission" date="2019-09" db="EMBL/GenBank/DDBJ databases">
        <title>Genomes of Cryomorphaceae.</title>
        <authorList>
            <person name="Bowman J.P."/>
        </authorList>
    </citation>
    <scope>NUCLEOTIDE SEQUENCE [LARGE SCALE GENOMIC DNA]</scope>
    <source>
        <strain evidence="15 16">KCTC 52047</strain>
    </source>
</reference>
<feature type="signal peptide" evidence="12">
    <location>
        <begin position="1"/>
        <end position="36"/>
    </location>
</feature>
<evidence type="ECO:0000259" key="13">
    <source>
        <dbReference type="Pfam" id="PF00593"/>
    </source>
</evidence>
<keyword evidence="6 11" id="KW-0798">TonB box</keyword>
<evidence type="ECO:0000259" key="14">
    <source>
        <dbReference type="Pfam" id="PF07715"/>
    </source>
</evidence>
<evidence type="ECO:0000256" key="9">
    <source>
        <dbReference type="ARBA" id="ARBA00023237"/>
    </source>
</evidence>
<dbReference type="Pfam" id="PF00593">
    <property type="entry name" value="TonB_dep_Rec_b-barrel"/>
    <property type="match status" value="1"/>
</dbReference>
<organism evidence="15 16">
    <name type="scientific">Salibacter halophilus</name>
    <dbReference type="NCBI Taxonomy" id="1803916"/>
    <lineage>
        <taxon>Bacteria</taxon>
        <taxon>Pseudomonadati</taxon>
        <taxon>Bacteroidota</taxon>
        <taxon>Flavobacteriia</taxon>
        <taxon>Flavobacteriales</taxon>
        <taxon>Salibacteraceae</taxon>
        <taxon>Salibacter</taxon>
    </lineage>
</organism>
<feature type="chain" id="PRO_5026733866" evidence="12">
    <location>
        <begin position="37"/>
        <end position="1107"/>
    </location>
</feature>
<dbReference type="Gene3D" id="2.170.130.10">
    <property type="entry name" value="TonB-dependent receptor, plug domain"/>
    <property type="match status" value="1"/>
</dbReference>
<evidence type="ECO:0000256" key="12">
    <source>
        <dbReference type="SAM" id="SignalP"/>
    </source>
</evidence>
<dbReference type="SUPFAM" id="SSF49464">
    <property type="entry name" value="Carboxypeptidase regulatory domain-like"/>
    <property type="match status" value="1"/>
</dbReference>
<keyword evidence="8" id="KW-0675">Receptor</keyword>
<accession>A0A6N6M562</accession>
<dbReference type="InterPro" id="IPR000531">
    <property type="entry name" value="Beta-barrel_TonB"/>
</dbReference>
<dbReference type="Pfam" id="PF13715">
    <property type="entry name" value="CarbopepD_reg_2"/>
    <property type="match status" value="1"/>
</dbReference>
<evidence type="ECO:0000256" key="7">
    <source>
        <dbReference type="ARBA" id="ARBA00023136"/>
    </source>
</evidence>